<feature type="region of interest" description="Disordered" evidence="1">
    <location>
        <begin position="1"/>
        <end position="21"/>
    </location>
</feature>
<keyword evidence="3" id="KW-1185">Reference proteome</keyword>
<gene>
    <name evidence="2" type="ORF">MEUPH1_LOCUS17662</name>
</gene>
<comment type="caution">
    <text evidence="2">The sequence shown here is derived from an EMBL/GenBank/DDBJ whole genome shotgun (WGS) entry which is preliminary data.</text>
</comment>
<reference evidence="2 3" key="1">
    <citation type="submission" date="2023-01" db="EMBL/GenBank/DDBJ databases">
        <authorList>
            <person name="Whitehead M."/>
        </authorList>
    </citation>
    <scope>NUCLEOTIDE SEQUENCE [LARGE SCALE GENOMIC DNA]</scope>
</reference>
<sequence>MYNARRPQTAIELPPPPNERTPVAFHRNYQFTRHPSSIASATSSMIYTTFRVSVGHRTIVSGAYAAISSTSNNRSFQGV</sequence>
<protein>
    <submittedName>
        <fullName evidence="2">Uncharacterized protein</fullName>
    </submittedName>
</protein>
<organism evidence="2 3">
    <name type="scientific">Macrosiphum euphorbiae</name>
    <name type="common">potato aphid</name>
    <dbReference type="NCBI Taxonomy" id="13131"/>
    <lineage>
        <taxon>Eukaryota</taxon>
        <taxon>Metazoa</taxon>
        <taxon>Ecdysozoa</taxon>
        <taxon>Arthropoda</taxon>
        <taxon>Hexapoda</taxon>
        <taxon>Insecta</taxon>
        <taxon>Pterygota</taxon>
        <taxon>Neoptera</taxon>
        <taxon>Paraneoptera</taxon>
        <taxon>Hemiptera</taxon>
        <taxon>Sternorrhyncha</taxon>
        <taxon>Aphidomorpha</taxon>
        <taxon>Aphidoidea</taxon>
        <taxon>Aphididae</taxon>
        <taxon>Macrosiphini</taxon>
        <taxon>Macrosiphum</taxon>
    </lineage>
</organism>
<proteinExistence type="predicted"/>
<evidence type="ECO:0000256" key="1">
    <source>
        <dbReference type="SAM" id="MobiDB-lite"/>
    </source>
</evidence>
<accession>A0AAV0X4G5</accession>
<evidence type="ECO:0000313" key="3">
    <source>
        <dbReference type="Proteomes" id="UP001160148"/>
    </source>
</evidence>
<name>A0AAV0X4G5_9HEMI</name>
<dbReference type="EMBL" id="CARXXK010000003">
    <property type="protein sequence ID" value="CAI6362606.1"/>
    <property type="molecule type" value="Genomic_DNA"/>
</dbReference>
<evidence type="ECO:0000313" key="2">
    <source>
        <dbReference type="EMBL" id="CAI6362606.1"/>
    </source>
</evidence>
<dbReference type="AlphaFoldDB" id="A0AAV0X4G5"/>
<dbReference type="Proteomes" id="UP001160148">
    <property type="component" value="Unassembled WGS sequence"/>
</dbReference>